<dbReference type="SUPFAM" id="SSF82199">
    <property type="entry name" value="SET domain"/>
    <property type="match status" value="1"/>
</dbReference>
<feature type="compositionally biased region" description="Acidic residues" evidence="4">
    <location>
        <begin position="316"/>
        <end position="329"/>
    </location>
</feature>
<reference evidence="5" key="1">
    <citation type="submission" date="2021-02" db="EMBL/GenBank/DDBJ databases">
        <authorList>
            <person name="Dougan E. K."/>
            <person name="Rhodes N."/>
            <person name="Thang M."/>
            <person name="Chan C."/>
        </authorList>
    </citation>
    <scope>NUCLEOTIDE SEQUENCE</scope>
</reference>
<dbReference type="Proteomes" id="UP000626109">
    <property type="component" value="Unassembled WGS sequence"/>
</dbReference>
<dbReference type="GO" id="GO:0032259">
    <property type="term" value="P:methylation"/>
    <property type="evidence" value="ECO:0007669"/>
    <property type="project" value="UniProtKB-KW"/>
</dbReference>
<dbReference type="AlphaFoldDB" id="A0A813J299"/>
<gene>
    <name evidence="5" type="ORF">PGLA2088_LOCUS17568</name>
</gene>
<feature type="non-terminal residue" evidence="5">
    <location>
        <position position="329"/>
    </location>
</feature>
<keyword evidence="1" id="KW-0489">Methyltransferase</keyword>
<evidence type="ECO:0000256" key="2">
    <source>
        <dbReference type="ARBA" id="ARBA00022679"/>
    </source>
</evidence>
<feature type="non-terminal residue" evidence="5">
    <location>
        <position position="1"/>
    </location>
</feature>
<evidence type="ECO:0000313" key="6">
    <source>
        <dbReference type="Proteomes" id="UP000626109"/>
    </source>
</evidence>
<dbReference type="EMBL" id="CAJNNW010023545">
    <property type="protein sequence ID" value="CAE8670832.1"/>
    <property type="molecule type" value="Genomic_DNA"/>
</dbReference>
<keyword evidence="3" id="KW-0949">S-adenosyl-L-methionine</keyword>
<dbReference type="GO" id="GO:0042799">
    <property type="term" value="F:histone H4K20 methyltransferase activity"/>
    <property type="evidence" value="ECO:0007669"/>
    <property type="project" value="TreeGrafter"/>
</dbReference>
<protein>
    <recommendedName>
        <fullName evidence="7">SET domain-containing protein</fullName>
    </recommendedName>
</protein>
<organism evidence="5 6">
    <name type="scientific">Polarella glacialis</name>
    <name type="common">Dinoflagellate</name>
    <dbReference type="NCBI Taxonomy" id="89957"/>
    <lineage>
        <taxon>Eukaryota</taxon>
        <taxon>Sar</taxon>
        <taxon>Alveolata</taxon>
        <taxon>Dinophyceae</taxon>
        <taxon>Suessiales</taxon>
        <taxon>Suessiaceae</taxon>
        <taxon>Polarella</taxon>
    </lineage>
</organism>
<evidence type="ECO:0000256" key="4">
    <source>
        <dbReference type="SAM" id="MobiDB-lite"/>
    </source>
</evidence>
<comment type="caution">
    <text evidence="5">The sequence shown here is derived from an EMBL/GenBank/DDBJ whole genome shotgun (WGS) entry which is preliminary data.</text>
</comment>
<accession>A0A813J299</accession>
<feature type="region of interest" description="Disordered" evidence="4">
    <location>
        <begin position="308"/>
        <end position="329"/>
    </location>
</feature>
<keyword evidence="2" id="KW-0808">Transferase</keyword>
<evidence type="ECO:0008006" key="7">
    <source>
        <dbReference type="Google" id="ProtNLM"/>
    </source>
</evidence>
<dbReference type="PANTHER" id="PTHR46402:SF2">
    <property type="entry name" value="HISTONE-LYSINE N-TRIMETHYLTRANSFERASE SMYD5"/>
    <property type="match status" value="1"/>
</dbReference>
<dbReference type="GO" id="GO:0045814">
    <property type="term" value="P:negative regulation of gene expression, epigenetic"/>
    <property type="evidence" value="ECO:0007669"/>
    <property type="project" value="TreeGrafter"/>
</dbReference>
<evidence type="ECO:0000313" key="5">
    <source>
        <dbReference type="EMBL" id="CAE8670832.1"/>
    </source>
</evidence>
<dbReference type="PANTHER" id="PTHR46402">
    <property type="entry name" value="SET AND MYND DOMAIN-CONTAINING PROTEIN 5"/>
    <property type="match status" value="1"/>
</dbReference>
<name>A0A813J299_POLGL</name>
<proteinExistence type="predicted"/>
<evidence type="ECO:0000256" key="3">
    <source>
        <dbReference type="ARBA" id="ARBA00022691"/>
    </source>
</evidence>
<dbReference type="InterPro" id="IPR046341">
    <property type="entry name" value="SET_dom_sf"/>
</dbReference>
<evidence type="ECO:0000256" key="1">
    <source>
        <dbReference type="ARBA" id="ARBA00022603"/>
    </source>
</evidence>
<sequence>AADVGNLLHGCLEVRESEQDSAGLGLRAARDFARGDVIYREKPLAFFQEAWSARAAPSCLNCGRLLGGSLLDLLLRARAATGTGSDAEAPLPGVILDSGLLEREELALPAILHCPRAGDDPPCDAAFCSETCRDVQLTAGHHRLLCVALDAEKRRAWQAFRRYSEARYDTLGLAGLVIAQAVSDVAFCGMDPQDAISRYSRFATMPWPELLAARAADRETWRQLRWVVVRSACKQLRGVFESLPPPLDDLLSEEGFAKLVGMLDLVTKDLERPNPQDHRLRSVLEEMKAPPPLHTELGRLTLAWMTAKRLASEAQEPNEPDSDDEEEPG</sequence>